<dbReference type="InterPro" id="IPR047192">
    <property type="entry name" value="Euk_RPA1_DBD_C"/>
</dbReference>
<dbReference type="GO" id="GO:0006281">
    <property type="term" value="P:DNA repair"/>
    <property type="evidence" value="ECO:0007669"/>
    <property type="project" value="InterPro"/>
</dbReference>
<evidence type="ECO:0000313" key="16">
    <source>
        <dbReference type="Proteomes" id="UP000242254"/>
    </source>
</evidence>
<evidence type="ECO:0000256" key="9">
    <source>
        <dbReference type="RuleBase" id="RU364130"/>
    </source>
</evidence>
<evidence type="ECO:0000256" key="7">
    <source>
        <dbReference type="ARBA" id="ARBA00023125"/>
    </source>
</evidence>
<dbReference type="SUPFAM" id="SSF50249">
    <property type="entry name" value="Nucleic acid-binding proteins"/>
    <property type="match status" value="4"/>
</dbReference>
<dbReference type="GO" id="GO:0006310">
    <property type="term" value="P:DNA recombination"/>
    <property type="evidence" value="ECO:0007669"/>
    <property type="project" value="InterPro"/>
</dbReference>
<evidence type="ECO:0000256" key="2">
    <source>
        <dbReference type="ARBA" id="ARBA00005690"/>
    </source>
</evidence>
<dbReference type="FunFam" id="2.40.50.140:FF:000041">
    <property type="entry name" value="Replication protein A subunit"/>
    <property type="match status" value="1"/>
</dbReference>
<feature type="domain" description="Replication protein A OB" evidence="14">
    <location>
        <begin position="304"/>
        <end position="400"/>
    </location>
</feature>
<accession>A0A2G4T1E4</accession>
<dbReference type="Proteomes" id="UP000242254">
    <property type="component" value="Unassembled WGS sequence"/>
</dbReference>
<evidence type="ECO:0000313" key="15">
    <source>
        <dbReference type="EMBL" id="PHZ14827.1"/>
    </source>
</evidence>
<dbReference type="Pfam" id="PF01336">
    <property type="entry name" value="tRNA_anti-codon"/>
    <property type="match status" value="1"/>
</dbReference>
<dbReference type="InterPro" id="IPR007199">
    <property type="entry name" value="Rep_factor-A_N"/>
</dbReference>
<comment type="subcellular location">
    <subcellularLocation>
        <location evidence="1 9">Nucleus</location>
    </subcellularLocation>
</comment>
<comment type="similarity">
    <text evidence="2 9">Belongs to the replication factor A protein 1 family.</text>
</comment>
<dbReference type="GO" id="GO:0008270">
    <property type="term" value="F:zinc ion binding"/>
    <property type="evidence" value="ECO:0007669"/>
    <property type="project" value="UniProtKB-KW"/>
</dbReference>
<dbReference type="EMBL" id="KZ303845">
    <property type="protein sequence ID" value="PHZ14827.1"/>
    <property type="molecule type" value="Genomic_DNA"/>
</dbReference>
<dbReference type="InterPro" id="IPR004591">
    <property type="entry name" value="Rfa1"/>
</dbReference>
<proteinExistence type="inferred from homology"/>
<feature type="domain" description="Replication factor-A protein 1 N-terminal" evidence="12">
    <location>
        <begin position="5"/>
        <end position="103"/>
    </location>
</feature>
<dbReference type="CDD" id="cd04476">
    <property type="entry name" value="RPA1_DBD_C"/>
    <property type="match status" value="1"/>
</dbReference>
<dbReference type="GO" id="GO:0003677">
    <property type="term" value="F:DNA binding"/>
    <property type="evidence" value="ECO:0007669"/>
    <property type="project" value="UniProtKB-KW"/>
</dbReference>
<dbReference type="Pfam" id="PF04057">
    <property type="entry name" value="Rep-A_N"/>
    <property type="match status" value="1"/>
</dbReference>
<dbReference type="InterPro" id="IPR012340">
    <property type="entry name" value="NA-bd_OB-fold"/>
</dbReference>
<feature type="domain" description="OB" evidence="11">
    <location>
        <begin position="195"/>
        <end position="277"/>
    </location>
</feature>
<comment type="function">
    <text evidence="9">As part of the replication protein A (RPA/RP-A), a single-stranded DNA-binding heterotrimeric complex, may play an essential role in DNA replication, recombination and repair. Binds and stabilizes single-stranded DNA intermediates, preventing complementary DNA reannealing and recruiting different proteins involved in DNA metabolism.</text>
</comment>
<keyword evidence="6 9" id="KW-0862">Zinc</keyword>
<evidence type="ECO:0000256" key="8">
    <source>
        <dbReference type="ARBA" id="ARBA00023242"/>
    </source>
</evidence>
<evidence type="ECO:0000256" key="5">
    <source>
        <dbReference type="ARBA" id="ARBA00022771"/>
    </source>
</evidence>
<dbReference type="GO" id="GO:0005662">
    <property type="term" value="C:DNA replication factor A complex"/>
    <property type="evidence" value="ECO:0007669"/>
    <property type="project" value="UniProtKB-ARBA"/>
</dbReference>
<evidence type="ECO:0000256" key="6">
    <source>
        <dbReference type="ARBA" id="ARBA00022833"/>
    </source>
</evidence>
<gene>
    <name evidence="15" type="ORF">RHIMIDRAFT_213236</name>
</gene>
<dbReference type="PANTHER" id="PTHR47165">
    <property type="entry name" value="OS03G0429900 PROTEIN"/>
    <property type="match status" value="1"/>
</dbReference>
<dbReference type="Pfam" id="PF16900">
    <property type="entry name" value="REPA_OB_2"/>
    <property type="match status" value="1"/>
</dbReference>
<keyword evidence="4 9" id="KW-0479">Metal-binding</keyword>
<comment type="subunit">
    <text evidence="9">Component of the heterotrimeric canonical replication protein A complex (RPA).</text>
</comment>
<dbReference type="Pfam" id="PF08646">
    <property type="entry name" value="Rep_fac-A_C"/>
    <property type="match status" value="1"/>
</dbReference>
<dbReference type="GO" id="GO:0000781">
    <property type="term" value="C:chromosome, telomeric region"/>
    <property type="evidence" value="ECO:0007669"/>
    <property type="project" value="UniProtKB-ARBA"/>
</dbReference>
<reference evidence="15 16" key="1">
    <citation type="journal article" date="2016" name="Proc. Natl. Acad. Sci. U.S.A.">
        <title>Lipid metabolic changes in an early divergent fungus govern the establishment of a mutualistic symbiosis with endobacteria.</title>
        <authorList>
            <person name="Lastovetsky O.A."/>
            <person name="Gaspar M.L."/>
            <person name="Mondo S.J."/>
            <person name="LaButti K.M."/>
            <person name="Sandor L."/>
            <person name="Grigoriev I.V."/>
            <person name="Henry S.A."/>
            <person name="Pawlowska T.E."/>
        </authorList>
    </citation>
    <scope>NUCLEOTIDE SEQUENCE [LARGE SCALE GENOMIC DNA]</scope>
    <source>
        <strain evidence="15 16">ATCC 52813</strain>
    </source>
</reference>
<evidence type="ECO:0000256" key="3">
    <source>
        <dbReference type="ARBA" id="ARBA00022705"/>
    </source>
</evidence>
<dbReference type="GeneID" id="35438232"/>
<dbReference type="GO" id="GO:0006260">
    <property type="term" value="P:DNA replication"/>
    <property type="evidence" value="ECO:0007669"/>
    <property type="project" value="UniProtKB-KW"/>
</dbReference>
<feature type="region of interest" description="Disordered" evidence="10">
    <location>
        <begin position="114"/>
        <end position="176"/>
    </location>
</feature>
<evidence type="ECO:0000259" key="14">
    <source>
        <dbReference type="Pfam" id="PF16900"/>
    </source>
</evidence>
<feature type="domain" description="Replication factor A C-terminal" evidence="13">
    <location>
        <begin position="459"/>
        <end position="601"/>
    </location>
</feature>
<dbReference type="NCBIfam" id="TIGR00617">
    <property type="entry name" value="rpa1"/>
    <property type="match status" value="1"/>
</dbReference>
<sequence>MSQQLSVGAIKAIHFEENSNPLATNPVVQIINIKALPVNGATRYRAIVSDGVNFMQAMLSTQHTGLVEQGQIKRNSIVRIKEYACNMLSNKKVLIILNLEVVISDVDAKVGTPVSLDPTSASPSAANTQSRPQSQLQPQQQQQQQQQPLFNNTSASYSSASPTFNSPGNFNTRPNMQLESSLTPIKNINPYQSRWTIKARVTQKSQIKQWHNNRGDGKLFSLNLLDQSGEIKATAFNDQVDRLYHMLEEGKVYYLSKARVTMARKQFSTLDNEYELTLEAGTEIELCSGDSAIPQMNFKFVKVSDLDNIEAGSTIDIMGVVIQDNGVTEIVTKSTGRPTKKRELSIVDESGKSVRLTIWDKTAEEFDSNDSPIIACRGVRVSDFNGRSLSLSASGTLKTNPDIPETQRLRQWFNSNGNKDFGTFSNSGAMGENMSRPTNKVNLLQVRTEDLGSGIRPDYFSFKGTVAYIKQEMLAYPGCPECRKKLLQEENGWRCEKCQKTFTTPEWKFILTIGVNDPTSQLFFNTFDDVGRALLGISANELMEIKDNDISQFQKICGRALFKSYHFKARAKSETYNDQSRTKYTIMEAHPIDPIKDGQELVDEIEKLLV</sequence>
<dbReference type="InterPro" id="IPR031657">
    <property type="entry name" value="REPA_OB_2"/>
</dbReference>
<keyword evidence="3 9" id="KW-0235">DNA replication</keyword>
<feature type="compositionally biased region" description="Polar residues" evidence="10">
    <location>
        <begin position="117"/>
        <end position="128"/>
    </location>
</feature>
<dbReference type="Gene3D" id="2.40.50.140">
    <property type="entry name" value="Nucleic acid-binding proteins"/>
    <property type="match status" value="4"/>
</dbReference>
<feature type="compositionally biased region" description="Polar residues" evidence="10">
    <location>
        <begin position="150"/>
        <end position="176"/>
    </location>
</feature>
<keyword evidence="16" id="KW-1185">Reference proteome</keyword>
<feature type="compositionally biased region" description="Low complexity" evidence="10">
    <location>
        <begin position="129"/>
        <end position="149"/>
    </location>
</feature>
<evidence type="ECO:0000259" key="13">
    <source>
        <dbReference type="Pfam" id="PF08646"/>
    </source>
</evidence>
<dbReference type="CDD" id="cd04477">
    <property type="entry name" value="RPA1N"/>
    <property type="match status" value="1"/>
</dbReference>
<dbReference type="FunFam" id="2.40.50.140:FF:000064">
    <property type="entry name" value="Replication protein A subunit"/>
    <property type="match status" value="1"/>
</dbReference>
<dbReference type="CDD" id="cd04475">
    <property type="entry name" value="RPA1_DBD_B"/>
    <property type="match status" value="1"/>
</dbReference>
<name>A0A2G4T1E4_RHIZD</name>
<keyword evidence="5 9" id="KW-0863">Zinc-finger</keyword>
<evidence type="ECO:0000256" key="1">
    <source>
        <dbReference type="ARBA" id="ARBA00004123"/>
    </source>
</evidence>
<dbReference type="PANTHER" id="PTHR47165:SF4">
    <property type="entry name" value="OS03G0429900 PROTEIN"/>
    <property type="match status" value="1"/>
</dbReference>
<dbReference type="InterPro" id="IPR013955">
    <property type="entry name" value="Rep_factor-A_C"/>
</dbReference>
<organism evidence="15 16">
    <name type="scientific">Rhizopus microsporus ATCC 52813</name>
    <dbReference type="NCBI Taxonomy" id="1340429"/>
    <lineage>
        <taxon>Eukaryota</taxon>
        <taxon>Fungi</taxon>
        <taxon>Fungi incertae sedis</taxon>
        <taxon>Mucoromycota</taxon>
        <taxon>Mucoromycotina</taxon>
        <taxon>Mucoromycetes</taxon>
        <taxon>Mucorales</taxon>
        <taxon>Mucorineae</taxon>
        <taxon>Rhizopodaceae</taxon>
        <taxon>Rhizopus</taxon>
    </lineage>
</organism>
<dbReference type="CDD" id="cd04474">
    <property type="entry name" value="RPA1_DBD_A"/>
    <property type="match status" value="1"/>
</dbReference>
<evidence type="ECO:0000256" key="10">
    <source>
        <dbReference type="SAM" id="MobiDB-lite"/>
    </source>
</evidence>
<dbReference type="FunFam" id="2.40.50.140:FF:000090">
    <property type="entry name" value="Replication protein A subunit"/>
    <property type="match status" value="1"/>
</dbReference>
<dbReference type="AlphaFoldDB" id="A0A2G4T1E4"/>
<dbReference type="GO" id="GO:0007004">
    <property type="term" value="P:telomere maintenance via telomerase"/>
    <property type="evidence" value="ECO:0007669"/>
    <property type="project" value="UniProtKB-ARBA"/>
</dbReference>
<dbReference type="STRING" id="1340429.A0A2G4T1E4"/>
<evidence type="ECO:0000259" key="11">
    <source>
        <dbReference type="Pfam" id="PF01336"/>
    </source>
</evidence>
<evidence type="ECO:0000256" key="4">
    <source>
        <dbReference type="ARBA" id="ARBA00022723"/>
    </source>
</evidence>
<evidence type="ECO:0000259" key="12">
    <source>
        <dbReference type="Pfam" id="PF04057"/>
    </source>
</evidence>
<dbReference type="FunFam" id="2.40.50.140:FF:000117">
    <property type="entry name" value="Replication protein A subunit"/>
    <property type="match status" value="1"/>
</dbReference>
<dbReference type="InterPro" id="IPR004365">
    <property type="entry name" value="NA-bd_OB_tRNA"/>
</dbReference>
<keyword evidence="7 9" id="KW-0238">DNA-binding</keyword>
<keyword evidence="8 9" id="KW-0539">Nucleus</keyword>
<protein>
    <recommendedName>
        <fullName evidence="9">Replication protein A subunit</fullName>
    </recommendedName>
</protein>
<dbReference type="RefSeq" id="XP_023468535.1">
    <property type="nucleotide sequence ID" value="XM_023607242.1"/>
</dbReference>